<dbReference type="AlphaFoldDB" id="A0A318L472"/>
<comment type="subcellular location">
    <subcellularLocation>
        <location evidence="5">Cell membrane</location>
        <topology evidence="5">Multi-pass membrane protein</topology>
    </subcellularLocation>
    <subcellularLocation>
        <location evidence="1">Membrane</location>
        <topology evidence="1">Multi-pass membrane protein</topology>
    </subcellularLocation>
</comment>
<dbReference type="EMBL" id="QJKI01000004">
    <property type="protein sequence ID" value="PXX80253.1"/>
    <property type="molecule type" value="Genomic_DNA"/>
</dbReference>
<keyword evidence="7" id="KW-1185">Reference proteome</keyword>
<protein>
    <recommendedName>
        <fullName evidence="5">Probable membrane transporter protein</fullName>
    </recommendedName>
</protein>
<dbReference type="PANTHER" id="PTHR43701:SF2">
    <property type="entry name" value="MEMBRANE TRANSPORTER PROTEIN YJNA-RELATED"/>
    <property type="match status" value="1"/>
</dbReference>
<feature type="transmembrane region" description="Helical" evidence="5">
    <location>
        <begin position="74"/>
        <end position="93"/>
    </location>
</feature>
<keyword evidence="3 5" id="KW-1133">Transmembrane helix</keyword>
<evidence type="ECO:0000313" key="7">
    <source>
        <dbReference type="Proteomes" id="UP000247555"/>
    </source>
</evidence>
<accession>A0A318L472</accession>
<dbReference type="RefSeq" id="WP_245906811.1">
    <property type="nucleotide sequence ID" value="NZ_QJKI01000004.1"/>
</dbReference>
<dbReference type="Pfam" id="PF01925">
    <property type="entry name" value="TauE"/>
    <property type="match status" value="1"/>
</dbReference>
<comment type="caution">
    <text evidence="6">The sequence shown here is derived from an EMBL/GenBank/DDBJ whole genome shotgun (WGS) entry which is preliminary data.</text>
</comment>
<feature type="transmembrane region" description="Helical" evidence="5">
    <location>
        <begin position="188"/>
        <end position="211"/>
    </location>
</feature>
<comment type="similarity">
    <text evidence="5">Belongs to the 4-toluene sulfonate uptake permease (TSUP) (TC 2.A.102) family.</text>
</comment>
<dbReference type="PANTHER" id="PTHR43701">
    <property type="entry name" value="MEMBRANE TRANSPORTER PROTEIN MJ0441-RELATED"/>
    <property type="match status" value="1"/>
</dbReference>
<dbReference type="Proteomes" id="UP000247555">
    <property type="component" value="Unassembled WGS sequence"/>
</dbReference>
<reference evidence="6 7" key="1">
    <citation type="submission" date="2018-05" db="EMBL/GenBank/DDBJ databases">
        <title>Genomic Encyclopedia of Type Strains, Phase IV (KMG-IV): sequencing the most valuable type-strain genomes for metagenomic binning, comparative biology and taxonomic classification.</title>
        <authorList>
            <person name="Goeker M."/>
        </authorList>
    </citation>
    <scope>NUCLEOTIDE SEQUENCE [LARGE SCALE GENOMIC DNA]</scope>
    <source>
        <strain evidence="6 7">DSM 29661</strain>
    </source>
</reference>
<keyword evidence="2 5" id="KW-0812">Transmembrane</keyword>
<name>A0A318L472_9NEIS</name>
<feature type="transmembrane region" description="Helical" evidence="5">
    <location>
        <begin position="248"/>
        <end position="266"/>
    </location>
</feature>
<evidence type="ECO:0000256" key="1">
    <source>
        <dbReference type="ARBA" id="ARBA00004141"/>
    </source>
</evidence>
<feature type="transmembrane region" description="Helical" evidence="5">
    <location>
        <begin position="45"/>
        <end position="62"/>
    </location>
</feature>
<evidence type="ECO:0000256" key="5">
    <source>
        <dbReference type="RuleBase" id="RU363041"/>
    </source>
</evidence>
<feature type="transmembrane region" description="Helical" evidence="5">
    <location>
        <begin position="148"/>
        <end position="176"/>
    </location>
</feature>
<evidence type="ECO:0000256" key="2">
    <source>
        <dbReference type="ARBA" id="ARBA00022692"/>
    </source>
</evidence>
<sequence>MSWTLFNLLWTGALIGGLQGVTGAGGGIMAVPALVAVLGWGVVQAGPVALIGVAGSAALGAWDGFRHGLVRWRAALLMACAGVPASGLGAMLAQQLPGRVLLALFAAVMLWTAWRLLNKSGQTGEDEASLCPLHPETGRFVWPLRSMLLIGGVGVLSGLMTGLLGVGGGFIIVPALRRLSPLPMHSIAATSLLVIALVGAGGVGMATWHGVHPPVDVAAPFLLASLVGMLVGRRVSRRLSQAAVQRSFAWMVCAVAGYLLLKSAGLV</sequence>
<evidence type="ECO:0000256" key="4">
    <source>
        <dbReference type="ARBA" id="ARBA00023136"/>
    </source>
</evidence>
<dbReference type="InterPro" id="IPR051598">
    <property type="entry name" value="TSUP/Inactive_protease-like"/>
</dbReference>
<keyword evidence="4 5" id="KW-0472">Membrane</keyword>
<feature type="transmembrane region" description="Helical" evidence="5">
    <location>
        <begin position="100"/>
        <end position="117"/>
    </location>
</feature>
<proteinExistence type="inferred from homology"/>
<evidence type="ECO:0000256" key="3">
    <source>
        <dbReference type="ARBA" id="ARBA00022989"/>
    </source>
</evidence>
<organism evidence="6 7">
    <name type="scientific">Rivihabitans pingtungensis</name>
    <dbReference type="NCBI Taxonomy" id="1054498"/>
    <lineage>
        <taxon>Bacteria</taxon>
        <taxon>Pseudomonadati</taxon>
        <taxon>Pseudomonadota</taxon>
        <taxon>Betaproteobacteria</taxon>
        <taxon>Neisseriales</taxon>
        <taxon>Aquaspirillaceae</taxon>
        <taxon>Rivihabitans</taxon>
    </lineage>
</organism>
<feature type="transmembrane region" description="Helical" evidence="5">
    <location>
        <begin position="12"/>
        <end position="38"/>
    </location>
</feature>
<evidence type="ECO:0000313" key="6">
    <source>
        <dbReference type="EMBL" id="PXX80253.1"/>
    </source>
</evidence>
<gene>
    <name evidence="6" type="ORF">DFR34_10424</name>
</gene>
<keyword evidence="5" id="KW-1003">Cell membrane</keyword>
<dbReference type="GO" id="GO:0005886">
    <property type="term" value="C:plasma membrane"/>
    <property type="evidence" value="ECO:0007669"/>
    <property type="project" value="UniProtKB-SubCell"/>
</dbReference>
<feature type="transmembrane region" description="Helical" evidence="5">
    <location>
        <begin position="217"/>
        <end position="236"/>
    </location>
</feature>
<dbReference type="InterPro" id="IPR002781">
    <property type="entry name" value="TM_pro_TauE-like"/>
</dbReference>